<keyword evidence="6" id="KW-1171">Viral genome ejection through host cell envelope</keyword>
<organism evidence="11 12">
    <name type="scientific">Shigella phage SfMu</name>
    <dbReference type="NCBI Taxonomy" id="1567022"/>
    <lineage>
        <taxon>Viruses</taxon>
        <taxon>Duplodnaviria</taxon>
        <taxon>Heunggongvirae</taxon>
        <taxon>Uroviricota</taxon>
        <taxon>Caudoviricetes</taxon>
        <taxon>Muvirus</taxon>
        <taxon>Muvirus SfMu</taxon>
    </lineage>
</organism>
<name>A0A0C4UQS0_9CAUD</name>
<keyword evidence="2" id="KW-1162">Viral penetration into host cytoplasm</keyword>
<dbReference type="Pfam" id="PF17481">
    <property type="entry name" value="Phage_sheath_domII"/>
    <property type="match status" value="1"/>
</dbReference>
<dbReference type="GO" id="GO:0098027">
    <property type="term" value="C:virus tail, sheath"/>
    <property type="evidence" value="ECO:0007669"/>
    <property type="project" value="UniProtKB-KW"/>
</dbReference>
<evidence type="ECO:0000259" key="9">
    <source>
        <dbReference type="Pfam" id="PF17481"/>
    </source>
</evidence>
<evidence type="ECO:0000256" key="3">
    <source>
        <dbReference type="ARBA" id="ARBA00022732"/>
    </source>
</evidence>
<dbReference type="InterPro" id="IPR007067">
    <property type="entry name" value="Tail_sheath"/>
</dbReference>
<keyword evidence="5" id="KW-1229">Viral tail sheath protein</keyword>
<dbReference type="InterPro" id="IPR020287">
    <property type="entry name" value="Tail_sheath_C"/>
</dbReference>
<dbReference type="Pfam" id="PF17482">
    <property type="entry name" value="Phage_sheath_1C"/>
    <property type="match status" value="1"/>
</dbReference>
<evidence type="ECO:0000256" key="2">
    <source>
        <dbReference type="ARBA" id="ARBA00022595"/>
    </source>
</evidence>
<sequence length="495" mass="53160">MSDISFNAIPSDVRVPLTYIEFDNSNAVSGTPAPRQRVLMFGQSGSKASAAPDVPVRIRSGSQASAAFGQGSMLALMADAFLNANRVAELWCIPQGSGTGNAAVGEISLSGTAGENGSLVTYIAGQRLAVSVAAGATGAALADLLVARIKGQPDLPVTAEVRADSGDDDTHANVVLSAKFIGALSAVDVRWNYYAGETTPYGIITAFKAATGKNGNPDISASIAGMGDLQYKYIVMPYTDEPNLNLLRTELQERWGPVNQADGFAVTVLSGTYGDISTFGVSRNDHLISCMGIAGAPEPSYLYAATLCAVASQALSIDPARPLQTLTLPGRLPPAVGDRFTWSERNALLFDGISTFNVNDGGEMQIERMITMYRTNRYGDSDPSYLNVNTIATLSYLRYSLRTRITQKFPRHKLASDGTRFATGQAVVTPSVIRTELLALFEEWENDGLVEDFDTFKEELYVVRNTADQDRLDVLCGPNLINQFRIFAAQIQFIL</sequence>
<dbReference type="PIRSF" id="PIRSF007349">
    <property type="entry name" value="Tsp_L"/>
    <property type="match status" value="1"/>
</dbReference>
<keyword evidence="3" id="KW-1227">Viral tail protein</keyword>
<evidence type="ECO:0000256" key="6">
    <source>
        <dbReference type="ARBA" id="ARBA00023009"/>
    </source>
</evidence>
<evidence type="ECO:0000256" key="7">
    <source>
        <dbReference type="ARBA" id="ARBA00023296"/>
    </source>
</evidence>
<feature type="domain" description="Phage tail sheath protein-like beta-sandwich" evidence="9">
    <location>
        <begin position="99"/>
        <end position="203"/>
    </location>
</feature>
<dbReference type="GO" id="GO:0099000">
    <property type="term" value="P:symbiont genome ejection through host cell envelope, contractile tail mechanism"/>
    <property type="evidence" value="ECO:0007669"/>
    <property type="project" value="UniProtKB-KW"/>
</dbReference>
<dbReference type="Pfam" id="PF04984">
    <property type="entry name" value="Phage_sheath_1"/>
    <property type="match status" value="1"/>
</dbReference>
<keyword evidence="7" id="KW-1160">Virus entry into host cell</keyword>
<dbReference type="GeneID" id="24724666"/>
<keyword evidence="5" id="KW-0946">Virion</keyword>
<dbReference type="Proteomes" id="UP000032404">
    <property type="component" value="Segment"/>
</dbReference>
<protein>
    <submittedName>
        <fullName evidence="11">Tail sheath protein</fullName>
    </submittedName>
</protein>
<keyword evidence="4" id="KW-1242">Viral contractile tail ejection system</keyword>
<dbReference type="EMBL" id="KP010268">
    <property type="protein sequence ID" value="AIY32338.1"/>
    <property type="molecule type" value="Genomic_DNA"/>
</dbReference>
<dbReference type="InterPro" id="IPR035326">
    <property type="entry name" value="Beta_sandwich_Seath"/>
</dbReference>
<evidence type="ECO:0000259" key="10">
    <source>
        <dbReference type="Pfam" id="PF17482"/>
    </source>
</evidence>
<dbReference type="RefSeq" id="YP_009152225.1">
    <property type="nucleotide sequence ID" value="NC_027382.1"/>
</dbReference>
<evidence type="ECO:0000259" key="8">
    <source>
        <dbReference type="Pfam" id="PF04984"/>
    </source>
</evidence>
<accession>A0A0C4UQS0</accession>
<evidence type="ECO:0000313" key="12">
    <source>
        <dbReference type="Proteomes" id="UP000032404"/>
    </source>
</evidence>
<evidence type="ECO:0000256" key="5">
    <source>
        <dbReference type="ARBA" id="ARBA00023003"/>
    </source>
</evidence>
<reference evidence="11 12" key="1">
    <citation type="journal article" date="2015" name="PLoS ONE">
        <title>Identification and Molecular Characterisation of a Novel Mu-Like Bacteriophage, SfMu, of Shigella flexneri.</title>
        <authorList>
            <person name="Jakhetia R."/>
            <person name="Verma N."/>
        </authorList>
    </citation>
    <scope>NUCLEOTIDE SEQUENCE [LARGE SCALE GENOMIC DNA]</scope>
</reference>
<dbReference type="KEGG" id="vg:24724666"/>
<dbReference type="OrthoDB" id="2265at10239"/>
<proteinExistence type="inferred from homology"/>
<keyword evidence="12" id="KW-1185">Reference proteome</keyword>
<evidence type="ECO:0000256" key="1">
    <source>
        <dbReference type="ARBA" id="ARBA00008005"/>
    </source>
</evidence>
<feature type="domain" description="Tail sheath protein C-terminal" evidence="10">
    <location>
        <begin position="380"/>
        <end position="493"/>
    </location>
</feature>
<evidence type="ECO:0000256" key="4">
    <source>
        <dbReference type="ARBA" id="ARBA00022766"/>
    </source>
</evidence>
<feature type="domain" description="Tail sheath protein subtilisin-like" evidence="8">
    <location>
        <begin position="212"/>
        <end position="372"/>
    </location>
</feature>
<evidence type="ECO:0000313" key="11">
    <source>
        <dbReference type="EMBL" id="AIY32338.1"/>
    </source>
</evidence>
<dbReference type="InterPro" id="IPR035089">
    <property type="entry name" value="Phage_sheath_subtilisin"/>
</dbReference>
<comment type="similarity">
    <text evidence="1">Belongs to the myoviridae tail sheath protein family.</text>
</comment>
<gene>
    <name evidence="11" type="ORF">SfMu_39</name>
</gene>